<accession>A0A5N5HDK5</accession>
<evidence type="ECO:0000313" key="1">
    <source>
        <dbReference type="EMBL" id="KAB2623520.1"/>
    </source>
</evidence>
<protein>
    <submittedName>
        <fullName evidence="1">Uncharacterized protein</fullName>
    </submittedName>
</protein>
<reference evidence="1 2" key="1">
    <citation type="submission" date="2019-09" db="EMBL/GenBank/DDBJ databases">
        <authorList>
            <person name="Ou C."/>
        </authorList>
    </citation>
    <scope>NUCLEOTIDE SEQUENCE [LARGE SCALE GENOMIC DNA]</scope>
    <source>
        <strain evidence="1">S2</strain>
        <tissue evidence="1">Leaf</tissue>
    </source>
</reference>
<gene>
    <name evidence="1" type="ORF">D8674_038812</name>
</gene>
<comment type="caution">
    <text evidence="1">The sequence shown here is derived from an EMBL/GenBank/DDBJ whole genome shotgun (WGS) entry which is preliminary data.</text>
</comment>
<evidence type="ECO:0000313" key="2">
    <source>
        <dbReference type="Proteomes" id="UP000327157"/>
    </source>
</evidence>
<organism evidence="1 2">
    <name type="scientific">Pyrus ussuriensis x Pyrus communis</name>
    <dbReference type="NCBI Taxonomy" id="2448454"/>
    <lineage>
        <taxon>Eukaryota</taxon>
        <taxon>Viridiplantae</taxon>
        <taxon>Streptophyta</taxon>
        <taxon>Embryophyta</taxon>
        <taxon>Tracheophyta</taxon>
        <taxon>Spermatophyta</taxon>
        <taxon>Magnoliopsida</taxon>
        <taxon>eudicotyledons</taxon>
        <taxon>Gunneridae</taxon>
        <taxon>Pentapetalae</taxon>
        <taxon>rosids</taxon>
        <taxon>fabids</taxon>
        <taxon>Rosales</taxon>
        <taxon>Rosaceae</taxon>
        <taxon>Amygdaloideae</taxon>
        <taxon>Maleae</taxon>
        <taxon>Pyrus</taxon>
    </lineage>
</organism>
<dbReference type="Proteomes" id="UP000327157">
    <property type="component" value="Unassembled WGS sequence"/>
</dbReference>
<dbReference type="EMBL" id="SMOL01000214">
    <property type="protein sequence ID" value="KAB2623520.1"/>
    <property type="molecule type" value="Genomic_DNA"/>
</dbReference>
<dbReference type="AlphaFoldDB" id="A0A5N5HDK5"/>
<name>A0A5N5HDK5_9ROSA</name>
<sequence>MIIATYCIQTSKAGLTTVMRLPAVSLRKAKDTNWCHQRRRRGSCYEAGVGFVHAKEGSLYDQA</sequence>
<keyword evidence="2" id="KW-1185">Reference proteome</keyword>
<reference evidence="1 2" key="2">
    <citation type="submission" date="2019-11" db="EMBL/GenBank/DDBJ databases">
        <title>A de novo genome assembly of a pear dwarfing rootstock.</title>
        <authorList>
            <person name="Wang F."/>
            <person name="Wang J."/>
            <person name="Li S."/>
            <person name="Zhang Y."/>
            <person name="Fang M."/>
            <person name="Ma L."/>
            <person name="Zhao Y."/>
            <person name="Jiang S."/>
        </authorList>
    </citation>
    <scope>NUCLEOTIDE SEQUENCE [LARGE SCALE GENOMIC DNA]</scope>
    <source>
        <strain evidence="1">S2</strain>
        <tissue evidence="1">Leaf</tissue>
    </source>
</reference>
<proteinExistence type="predicted"/>